<dbReference type="PANTHER" id="PTHR34139:SF1">
    <property type="entry name" value="RNASE MJ1380-RELATED"/>
    <property type="match status" value="1"/>
</dbReference>
<evidence type="ECO:0000256" key="4">
    <source>
        <dbReference type="ARBA" id="ARBA00022741"/>
    </source>
</evidence>
<evidence type="ECO:0008006" key="8">
    <source>
        <dbReference type="Google" id="ProtNLM"/>
    </source>
</evidence>
<gene>
    <name evidence="6" type="ORF">ASJ80_00875</name>
</gene>
<organism evidence="6 7">
    <name type="scientific">Methanobacterium bryantii</name>
    <dbReference type="NCBI Taxonomy" id="2161"/>
    <lineage>
        <taxon>Archaea</taxon>
        <taxon>Methanobacteriati</taxon>
        <taxon>Methanobacteriota</taxon>
        <taxon>Methanomada group</taxon>
        <taxon>Methanobacteria</taxon>
        <taxon>Methanobacteriales</taxon>
        <taxon>Methanobacteriaceae</taxon>
        <taxon>Methanobacterium</taxon>
    </lineage>
</organism>
<dbReference type="GO" id="GO:0110001">
    <property type="term" value="C:toxin-antitoxin complex"/>
    <property type="evidence" value="ECO:0007669"/>
    <property type="project" value="InterPro"/>
</dbReference>
<dbReference type="RefSeq" id="WP_069582956.1">
    <property type="nucleotide sequence ID" value="NZ_LMVM01000038.1"/>
</dbReference>
<protein>
    <recommendedName>
        <fullName evidence="8">DUF86 domain-containing protein</fullName>
    </recommendedName>
</protein>
<dbReference type="AlphaFoldDB" id="A0A2A2H2B7"/>
<evidence type="ECO:0000256" key="2">
    <source>
        <dbReference type="ARBA" id="ARBA00022649"/>
    </source>
</evidence>
<keyword evidence="3" id="KW-0540">Nuclease</keyword>
<accession>A0A2A2H2B7</accession>
<evidence type="ECO:0000256" key="1">
    <source>
        <dbReference type="ARBA" id="ARBA00022553"/>
    </source>
</evidence>
<evidence type="ECO:0000313" key="7">
    <source>
        <dbReference type="Proteomes" id="UP000217784"/>
    </source>
</evidence>
<keyword evidence="5" id="KW-0378">Hydrolase</keyword>
<dbReference type="GO" id="GO:0004540">
    <property type="term" value="F:RNA nuclease activity"/>
    <property type="evidence" value="ECO:0007669"/>
    <property type="project" value="InterPro"/>
</dbReference>
<dbReference type="PANTHER" id="PTHR34139">
    <property type="entry name" value="UPF0331 PROTEIN MJ0127"/>
    <property type="match status" value="1"/>
</dbReference>
<keyword evidence="2" id="KW-1277">Toxin-antitoxin system</keyword>
<dbReference type="InterPro" id="IPR051813">
    <property type="entry name" value="HepT_RNase_toxin"/>
</dbReference>
<dbReference type="Proteomes" id="UP000217784">
    <property type="component" value="Unassembled WGS sequence"/>
</dbReference>
<comment type="caution">
    <text evidence="6">The sequence shown here is derived from an EMBL/GenBank/DDBJ whole genome shotgun (WGS) entry which is preliminary data.</text>
</comment>
<keyword evidence="4" id="KW-0547">Nucleotide-binding</keyword>
<evidence type="ECO:0000313" key="6">
    <source>
        <dbReference type="EMBL" id="PAV03539.1"/>
    </source>
</evidence>
<dbReference type="Pfam" id="PF01934">
    <property type="entry name" value="HepT-like"/>
    <property type="match status" value="1"/>
</dbReference>
<dbReference type="OrthoDB" id="318716at2157"/>
<evidence type="ECO:0000256" key="5">
    <source>
        <dbReference type="ARBA" id="ARBA00022801"/>
    </source>
</evidence>
<sequence>MTSNIFLDHILQSIDLIEDYTKDITKEEFLSTGFIHEPVIRRVKIIGESVKNMPCDFKDKYPEIPWETIANVRDVLESGDCDLDVVWETVKDEIPVLKTEILKINEVKITY</sequence>
<proteinExistence type="predicted"/>
<reference evidence="6 7" key="1">
    <citation type="journal article" date="2017" name="BMC Genomics">
        <title>Genomic analysis of methanogenic archaea reveals a shift towards energy conservation.</title>
        <authorList>
            <person name="Gilmore S.P."/>
            <person name="Henske J.K."/>
            <person name="Sexton J.A."/>
            <person name="Solomon K.V."/>
            <person name="Seppala S."/>
            <person name="Yoo J.I."/>
            <person name="Huyett L.M."/>
            <person name="Pressman A."/>
            <person name="Cogan J.Z."/>
            <person name="Kivenson V."/>
            <person name="Peng X."/>
            <person name="Tan Y."/>
            <person name="Valentine D.L."/>
            <person name="O'Malley M.A."/>
        </authorList>
    </citation>
    <scope>NUCLEOTIDE SEQUENCE [LARGE SCALE GENOMIC DNA]</scope>
    <source>
        <strain evidence="6 7">M.o.H.</strain>
    </source>
</reference>
<keyword evidence="7" id="KW-1185">Reference proteome</keyword>
<dbReference type="GO" id="GO:0016787">
    <property type="term" value="F:hydrolase activity"/>
    <property type="evidence" value="ECO:0007669"/>
    <property type="project" value="UniProtKB-KW"/>
</dbReference>
<keyword evidence="1" id="KW-0597">Phosphoprotein</keyword>
<dbReference type="InterPro" id="IPR008201">
    <property type="entry name" value="HepT-like"/>
</dbReference>
<dbReference type="EMBL" id="LMVM01000038">
    <property type="protein sequence ID" value="PAV03539.1"/>
    <property type="molecule type" value="Genomic_DNA"/>
</dbReference>
<name>A0A2A2H2B7_METBR</name>
<evidence type="ECO:0000256" key="3">
    <source>
        <dbReference type="ARBA" id="ARBA00022722"/>
    </source>
</evidence>
<dbReference type="GO" id="GO:0000166">
    <property type="term" value="F:nucleotide binding"/>
    <property type="evidence" value="ECO:0007669"/>
    <property type="project" value="UniProtKB-KW"/>
</dbReference>